<reference evidence="3" key="1">
    <citation type="submission" date="2017-06" db="EMBL/GenBank/DDBJ databases">
        <authorList>
            <person name="Cremers G."/>
        </authorList>
    </citation>
    <scope>NUCLEOTIDE SEQUENCE [LARGE SCALE GENOMIC DNA]</scope>
</reference>
<organism evidence="2 3">
    <name type="scientific">Candidatus Methanoperedens nitratireducens</name>
    <dbReference type="NCBI Taxonomy" id="1392998"/>
    <lineage>
        <taxon>Archaea</taxon>
        <taxon>Methanobacteriati</taxon>
        <taxon>Methanobacteriota</taxon>
        <taxon>Stenosarchaea group</taxon>
        <taxon>Methanomicrobia</taxon>
        <taxon>Methanosarcinales</taxon>
        <taxon>ANME-2 cluster</taxon>
        <taxon>Candidatus Methanoperedentaceae</taxon>
        <taxon>Candidatus Methanoperedens</taxon>
    </lineage>
</organism>
<dbReference type="CDD" id="cd00063">
    <property type="entry name" value="FN3"/>
    <property type="match status" value="1"/>
</dbReference>
<dbReference type="EMBL" id="FZMP01000081">
    <property type="protein sequence ID" value="SNQ60235.1"/>
    <property type="molecule type" value="Genomic_DNA"/>
</dbReference>
<dbReference type="InterPro" id="IPR006626">
    <property type="entry name" value="PbH1"/>
</dbReference>
<dbReference type="NCBIfam" id="TIGR03804">
    <property type="entry name" value="para_beta_helix"/>
    <property type="match status" value="1"/>
</dbReference>
<dbReference type="GO" id="GO:0003993">
    <property type="term" value="F:acid phosphatase activity"/>
    <property type="evidence" value="ECO:0007669"/>
    <property type="project" value="InterPro"/>
</dbReference>
<dbReference type="SUPFAM" id="SSF49363">
    <property type="entry name" value="Purple acid phosphatase, N-terminal domain"/>
    <property type="match status" value="1"/>
</dbReference>
<dbReference type="InterPro" id="IPR003961">
    <property type="entry name" value="FN3_dom"/>
</dbReference>
<dbReference type="SMART" id="SM00710">
    <property type="entry name" value="PbH1"/>
    <property type="match status" value="4"/>
</dbReference>
<dbReference type="InterPro" id="IPR011050">
    <property type="entry name" value="Pectin_lyase_fold/virulence"/>
</dbReference>
<accession>A0A284VLT9</accession>
<dbReference type="Proteomes" id="UP000218615">
    <property type="component" value="Unassembled WGS sequence"/>
</dbReference>
<dbReference type="InterPro" id="IPR022441">
    <property type="entry name" value="Para_beta_helix_rpt-2"/>
</dbReference>
<name>A0A284VLT9_9EURY</name>
<keyword evidence="3" id="KW-1185">Reference proteome</keyword>
<evidence type="ECO:0000313" key="3">
    <source>
        <dbReference type="Proteomes" id="UP000218615"/>
    </source>
</evidence>
<dbReference type="GO" id="GO:0046872">
    <property type="term" value="F:metal ion binding"/>
    <property type="evidence" value="ECO:0007669"/>
    <property type="project" value="InterPro"/>
</dbReference>
<feature type="domain" description="Fibronectin type-III" evidence="1">
    <location>
        <begin position="351"/>
        <end position="440"/>
    </location>
</feature>
<dbReference type="InterPro" id="IPR008963">
    <property type="entry name" value="Purple_acid_Pase-like_N"/>
</dbReference>
<dbReference type="SUPFAM" id="SSF51126">
    <property type="entry name" value="Pectin lyase-like"/>
    <property type="match status" value="1"/>
</dbReference>
<dbReference type="Gene3D" id="2.160.20.10">
    <property type="entry name" value="Single-stranded right-handed beta-helix, Pectin lyase-like"/>
    <property type="match status" value="1"/>
</dbReference>
<dbReference type="Pfam" id="PF05048">
    <property type="entry name" value="NosD"/>
    <property type="match status" value="1"/>
</dbReference>
<sequence>MSIKYSKRQAAAFSLILIVLTTIGGGIPAALGAQNIDTCTTISTPGIYTLTRNILNIKASNCIYITTDNVIFNGDGYVIDGVGAASTNGVYVHKRLKALKNVTVKNVSLKDWNTGIYYKNADGGKLENNNVSSSIRGIFLESSGSNAITSNIINSDGAGITMLSSSNSNLLINNTILTSGKNGYGIYIQSSGSNNITGGSIIAKNSYDYYLNNAGNTNYFTSTNFTSLRKIAFYDKKSYFNYNNETGGNTWIKTSISAAGYLNRTLLSWSTSLLRFNDTNGSGNITANYTLSGLLSNSTYKIYNISQGTETNSYTIRSDPDGNLKSFTIALKGETGIKVQVYKNVTDGNLTISDIQVANVSKNAADIIWHTSKQSDSSVKYGKYNTNYTFQVYNSSPVTNHSIKLNNLSTATTYYFVVNSTDLSGNSGESQELSFKTSGVFNNLSVAVVYERVADKMQKDIGRNITNVTELLGSIKTDIIFRGWWHERMILDDCAQLPNPAQQQLCDDSSYTYSHLNKATSEIKKTLPDSIFIGAVPAQQIYSTTYNPDTHKFIQYPDTWYMALDPAKLGITGITKEKFQCEYAKNRAWLNKTFDCTQYNPANMKAYFPDITNTTFQALLLSLAEKQIDSGADGIWFDGLFSQAGYLARLTNDINNSAVNASYSASLMIIDGVHNYKHGVYAGTWAGWIKSPYPPPNLDFTTVTPSREEVLNQNFNEISWNMTISLIKEKRGDIPIIAFIDWSDTSETPLGAFSQNLSKESQSNFLRIADAFFQKKGIIFAYPMHGGFLGIDAQVLSYGTYPYYDALAPEFDTYGTIRQLSSAKTGYNEP</sequence>
<dbReference type="InterPro" id="IPR007742">
    <property type="entry name" value="NosD_dom"/>
</dbReference>
<evidence type="ECO:0000259" key="1">
    <source>
        <dbReference type="PROSITE" id="PS50853"/>
    </source>
</evidence>
<dbReference type="PROSITE" id="PS50853">
    <property type="entry name" value="FN3"/>
    <property type="match status" value="1"/>
</dbReference>
<gene>
    <name evidence="2" type="ORF">MNV_1710002</name>
</gene>
<dbReference type="Gene3D" id="2.60.40.380">
    <property type="entry name" value="Purple acid phosphatase-like, N-terminal"/>
    <property type="match status" value="1"/>
</dbReference>
<dbReference type="AlphaFoldDB" id="A0A284VLT9"/>
<dbReference type="OrthoDB" id="214614at2157"/>
<dbReference type="InterPro" id="IPR012334">
    <property type="entry name" value="Pectin_lyas_fold"/>
</dbReference>
<evidence type="ECO:0000313" key="2">
    <source>
        <dbReference type="EMBL" id="SNQ60235.1"/>
    </source>
</evidence>
<proteinExistence type="predicted"/>
<dbReference type="RefSeq" id="WP_096204505.1">
    <property type="nucleotide sequence ID" value="NZ_FZMP01000081.1"/>
</dbReference>
<protein>
    <recommendedName>
        <fullName evidence="1">Fibronectin type-III domain-containing protein</fullName>
    </recommendedName>
</protein>